<organism evidence="1 2">
    <name type="scientific">Drosophila pseudoobscura pseudoobscura</name>
    <name type="common">Fruit fly</name>
    <dbReference type="NCBI Taxonomy" id="46245"/>
    <lineage>
        <taxon>Eukaryota</taxon>
        <taxon>Metazoa</taxon>
        <taxon>Ecdysozoa</taxon>
        <taxon>Arthropoda</taxon>
        <taxon>Hexapoda</taxon>
        <taxon>Insecta</taxon>
        <taxon>Pterygota</taxon>
        <taxon>Neoptera</taxon>
        <taxon>Endopterygota</taxon>
        <taxon>Diptera</taxon>
        <taxon>Brachycera</taxon>
        <taxon>Muscomorpha</taxon>
        <taxon>Ephydroidea</taxon>
        <taxon>Drosophilidae</taxon>
        <taxon>Drosophila</taxon>
        <taxon>Sophophora</taxon>
    </lineage>
</organism>
<evidence type="ECO:0000313" key="1">
    <source>
        <dbReference type="Proteomes" id="UP000001819"/>
    </source>
</evidence>
<accession>A0A6I8W7J1</accession>
<name>A0A6I8W7J1_DROPS</name>
<dbReference type="KEGG" id="dpo:117184727"/>
<dbReference type="InParanoid" id="A0A6I8W7J1"/>
<dbReference type="RefSeq" id="XP_033239340.1">
    <property type="nucleotide sequence ID" value="XM_033383449.1"/>
</dbReference>
<sequence>MIKLEHIAANRFIQAPKKIKSRNALINVKNDDDFCFKWCVLASLAYGTHLKTIYQTAALKKISRDKLTIPSSYRCGNIRQDIIYYEGVRLNFSGIEFPITSKGIKRFESANEDFSINVYEVDENGKNVVGPTVRTKKIRTHHINLLGINSDNMQMMRYAYITCMRKLCYSQHSKSHNTAYFCENCLQFYSTTNTIHDTKECGKVAALYPEPNTKTVFKSFSKKLSPPVVIYADIEAVLENYDINLNDPSKSSTTMAQRHTACAASFYIVHKYNEHLNEMWTYEGPDCIQKFCQALRMKTDGLYEKYWKSYKKPIYQFNI</sequence>
<dbReference type="Proteomes" id="UP000001819">
    <property type="component" value="Chromosome X"/>
</dbReference>
<dbReference type="PANTHER" id="PTHR31511:SF12">
    <property type="entry name" value="RHO TERMINATION FACTOR N-TERMINAL DOMAIN-CONTAINING PROTEIN"/>
    <property type="match status" value="1"/>
</dbReference>
<reference evidence="2" key="1">
    <citation type="submission" date="2025-08" db="UniProtKB">
        <authorList>
            <consortium name="RefSeq"/>
        </authorList>
    </citation>
    <scope>IDENTIFICATION</scope>
    <source>
        <strain evidence="2">MV-25-SWS-2005</strain>
        <tissue evidence="2">Whole body</tissue>
    </source>
</reference>
<protein>
    <submittedName>
        <fullName evidence="2">Uncharacterized protein</fullName>
    </submittedName>
</protein>
<evidence type="ECO:0000313" key="2">
    <source>
        <dbReference type="RefSeq" id="XP_033239340.1"/>
    </source>
</evidence>
<dbReference type="AlphaFoldDB" id="A0A6I8W7J1"/>
<proteinExistence type="predicted"/>
<dbReference type="PANTHER" id="PTHR31511">
    <property type="entry name" value="PROTEIN CBG23764"/>
    <property type="match status" value="1"/>
</dbReference>
<keyword evidence="1" id="KW-1185">Reference proteome</keyword>
<gene>
    <name evidence="2" type="primary">LOC117184727</name>
</gene>